<reference evidence="2 3" key="1">
    <citation type="submission" date="2016-10" db="EMBL/GenBank/DDBJ databases">
        <authorList>
            <person name="de Groot N.N."/>
        </authorList>
    </citation>
    <scope>NUCLEOTIDE SEQUENCE [LARGE SCALE GENOMIC DNA]</scope>
    <source>
        <strain evidence="2 3">DSM 11443</strain>
    </source>
</reference>
<proteinExistence type="predicted"/>
<sequence>MNIDMDNVINIDSNLSVARFAPCSADLKKAAEQGFMSIVNFRTSEEKQEVQPGEEQRLAERAGLTYLHHPVSAETLDDVTVDIFRHRLAKLPTPVLLHCASGKRAGAMALMARAVEDGLTGEEAIALGQKYGLDLSEEKIGAFVKSYADRNA</sequence>
<dbReference type="STRING" id="74348.SAMN04488523_10843"/>
<feature type="domain" description="Beta-lactamase hydrolase-like protein phosphatase-like" evidence="1">
    <location>
        <begin position="15"/>
        <end position="110"/>
    </location>
</feature>
<gene>
    <name evidence="2" type="ORF">SAMN04488523_10843</name>
</gene>
<dbReference type="GO" id="GO:0016787">
    <property type="term" value="F:hydrolase activity"/>
    <property type="evidence" value="ECO:0007669"/>
    <property type="project" value="InterPro"/>
</dbReference>
<protein>
    <submittedName>
        <fullName evidence="2">TIGR01244 family protein</fullName>
    </submittedName>
</protein>
<accession>A0A1I2BAV1</accession>
<evidence type="ECO:0000313" key="2">
    <source>
        <dbReference type="EMBL" id="SFE53107.1"/>
    </source>
</evidence>
<organism evidence="2 3">
    <name type="scientific">Sulfitobacter brevis</name>
    <dbReference type="NCBI Taxonomy" id="74348"/>
    <lineage>
        <taxon>Bacteria</taxon>
        <taxon>Pseudomonadati</taxon>
        <taxon>Pseudomonadota</taxon>
        <taxon>Alphaproteobacteria</taxon>
        <taxon>Rhodobacterales</taxon>
        <taxon>Roseobacteraceae</taxon>
        <taxon>Sulfitobacter</taxon>
    </lineage>
</organism>
<dbReference type="Proteomes" id="UP000198977">
    <property type="component" value="Unassembled WGS sequence"/>
</dbReference>
<keyword evidence="3" id="KW-1185">Reference proteome</keyword>
<dbReference type="InterPro" id="IPR029021">
    <property type="entry name" value="Prot-tyrosine_phosphatase-like"/>
</dbReference>
<evidence type="ECO:0000259" key="1">
    <source>
        <dbReference type="Pfam" id="PF04273"/>
    </source>
</evidence>
<dbReference type="Pfam" id="PF04273">
    <property type="entry name" value="BLH_phosphatase"/>
    <property type="match status" value="1"/>
</dbReference>
<dbReference type="AlphaFoldDB" id="A0A1I2BAV1"/>
<dbReference type="InterPro" id="IPR005939">
    <property type="entry name" value="BLH_phosphatase-like"/>
</dbReference>
<evidence type="ECO:0000313" key="3">
    <source>
        <dbReference type="Proteomes" id="UP000198977"/>
    </source>
</evidence>
<name>A0A1I2BAV1_9RHOB</name>
<dbReference type="EMBL" id="FOMW01000008">
    <property type="protein sequence ID" value="SFE53107.1"/>
    <property type="molecule type" value="Genomic_DNA"/>
</dbReference>
<dbReference type="SUPFAM" id="SSF52799">
    <property type="entry name" value="(Phosphotyrosine protein) phosphatases II"/>
    <property type="match status" value="1"/>
</dbReference>
<dbReference type="Gene3D" id="3.90.190.10">
    <property type="entry name" value="Protein tyrosine phosphatase superfamily"/>
    <property type="match status" value="1"/>
</dbReference>